<keyword evidence="2" id="KW-1185">Reference proteome</keyword>
<name>A0ACB9Q3Z8_BAUVA</name>
<accession>A0ACB9Q3Z8</accession>
<dbReference type="EMBL" id="CM039427">
    <property type="protein sequence ID" value="KAI4354814.1"/>
    <property type="molecule type" value="Genomic_DNA"/>
</dbReference>
<dbReference type="Proteomes" id="UP000828941">
    <property type="component" value="Chromosome 2"/>
</dbReference>
<evidence type="ECO:0000313" key="2">
    <source>
        <dbReference type="Proteomes" id="UP000828941"/>
    </source>
</evidence>
<protein>
    <submittedName>
        <fullName evidence="1">Uncharacterized protein</fullName>
    </submittedName>
</protein>
<organism evidence="1 2">
    <name type="scientific">Bauhinia variegata</name>
    <name type="common">Purple orchid tree</name>
    <name type="synonym">Phanera variegata</name>
    <dbReference type="NCBI Taxonomy" id="167791"/>
    <lineage>
        <taxon>Eukaryota</taxon>
        <taxon>Viridiplantae</taxon>
        <taxon>Streptophyta</taxon>
        <taxon>Embryophyta</taxon>
        <taxon>Tracheophyta</taxon>
        <taxon>Spermatophyta</taxon>
        <taxon>Magnoliopsida</taxon>
        <taxon>eudicotyledons</taxon>
        <taxon>Gunneridae</taxon>
        <taxon>Pentapetalae</taxon>
        <taxon>rosids</taxon>
        <taxon>fabids</taxon>
        <taxon>Fabales</taxon>
        <taxon>Fabaceae</taxon>
        <taxon>Cercidoideae</taxon>
        <taxon>Cercideae</taxon>
        <taxon>Bauhiniinae</taxon>
        <taxon>Bauhinia</taxon>
    </lineage>
</organism>
<sequence length="140" mass="15626">MSSTYLLLFLLCISLHACHARPLGTFDKKLEKKIHISIKNDDEKKGLDSPPKQLGLLKNGENGGETRLDATNTQKPKVDRRSIKLRVLKVKEKAILSGASRTNKSHASVSWRVPHKKTGEKNPGFNSDYSPPKTHPPIHN</sequence>
<gene>
    <name evidence="1" type="ORF">L6164_003648</name>
</gene>
<evidence type="ECO:0000313" key="1">
    <source>
        <dbReference type="EMBL" id="KAI4354814.1"/>
    </source>
</evidence>
<reference evidence="1 2" key="1">
    <citation type="journal article" date="2022" name="DNA Res.">
        <title>Chromosomal-level genome assembly of the orchid tree Bauhinia variegata (Leguminosae; Cercidoideae) supports the allotetraploid origin hypothesis of Bauhinia.</title>
        <authorList>
            <person name="Zhong Y."/>
            <person name="Chen Y."/>
            <person name="Zheng D."/>
            <person name="Pang J."/>
            <person name="Liu Y."/>
            <person name="Luo S."/>
            <person name="Meng S."/>
            <person name="Qian L."/>
            <person name="Wei D."/>
            <person name="Dai S."/>
            <person name="Zhou R."/>
        </authorList>
    </citation>
    <scope>NUCLEOTIDE SEQUENCE [LARGE SCALE GENOMIC DNA]</scope>
    <source>
        <strain evidence="1">BV-YZ2020</strain>
    </source>
</reference>
<comment type="caution">
    <text evidence="1">The sequence shown here is derived from an EMBL/GenBank/DDBJ whole genome shotgun (WGS) entry which is preliminary data.</text>
</comment>
<proteinExistence type="predicted"/>